<sequence>MIKKVECSNVCSLPHSTLFLQLSCPGITSDAGDRRDKLPAGTPSG</sequence>
<dbReference type="GeneTree" id="ENSGT00940000161817"/>
<organism evidence="2 3">
    <name type="scientific">Propithecus coquereli</name>
    <name type="common">Coquerel's sifaka</name>
    <name type="synonym">Propithecus verreauxi coquereli</name>
    <dbReference type="NCBI Taxonomy" id="379532"/>
    <lineage>
        <taxon>Eukaryota</taxon>
        <taxon>Metazoa</taxon>
        <taxon>Chordata</taxon>
        <taxon>Craniata</taxon>
        <taxon>Vertebrata</taxon>
        <taxon>Euteleostomi</taxon>
        <taxon>Mammalia</taxon>
        <taxon>Eutheria</taxon>
        <taxon>Euarchontoglires</taxon>
        <taxon>Primates</taxon>
        <taxon>Strepsirrhini</taxon>
        <taxon>Lemuriformes</taxon>
        <taxon>Indriidae</taxon>
        <taxon>Propithecus</taxon>
    </lineage>
</organism>
<name>A0A2K6FKW8_PROCO</name>
<evidence type="ECO:0000313" key="3">
    <source>
        <dbReference type="Proteomes" id="UP000233160"/>
    </source>
</evidence>
<proteinExistence type="predicted"/>
<keyword evidence="3" id="KW-1185">Reference proteome</keyword>
<evidence type="ECO:0000313" key="2">
    <source>
        <dbReference type="Ensembl" id="ENSPCOP00000014630.1"/>
    </source>
</evidence>
<dbReference type="Proteomes" id="UP000233160">
    <property type="component" value="Unassembled WGS sequence"/>
</dbReference>
<dbReference type="AlphaFoldDB" id="A0A2K6FKW8"/>
<reference evidence="2" key="2">
    <citation type="submission" date="2025-09" db="UniProtKB">
        <authorList>
            <consortium name="Ensembl"/>
        </authorList>
    </citation>
    <scope>IDENTIFICATION</scope>
</reference>
<evidence type="ECO:0000256" key="1">
    <source>
        <dbReference type="SAM" id="MobiDB-lite"/>
    </source>
</evidence>
<accession>A0A2K6FKW8</accession>
<gene>
    <name evidence="2" type="primary">KCNU1</name>
</gene>
<reference evidence="2" key="1">
    <citation type="submission" date="2025-08" db="UniProtKB">
        <authorList>
            <consortium name="Ensembl"/>
        </authorList>
    </citation>
    <scope>IDENTIFICATION</scope>
</reference>
<protein>
    <submittedName>
        <fullName evidence="2">Potassium calcium-activated channel subfamily U member 1</fullName>
    </submittedName>
</protein>
<feature type="region of interest" description="Disordered" evidence="1">
    <location>
        <begin position="26"/>
        <end position="45"/>
    </location>
</feature>
<dbReference type="Ensembl" id="ENSPCOT00000025240.1">
    <property type="protein sequence ID" value="ENSPCOP00000014630.1"/>
    <property type="gene ID" value="ENSPCOG00000019016.1"/>
</dbReference>